<dbReference type="RefSeq" id="WP_067647924.1">
    <property type="nucleotide sequence ID" value="NZ_KQ961027.1"/>
</dbReference>
<keyword evidence="2 5" id="KW-0227">DNA damage</keyword>
<dbReference type="PANTHER" id="PTHR10429:SF0">
    <property type="entry name" value="DNA-3-METHYLADENINE GLYCOSYLASE"/>
    <property type="match status" value="1"/>
</dbReference>
<keyword evidence="7" id="KW-1185">Reference proteome</keyword>
<comment type="similarity">
    <text evidence="1 5">Belongs to the DNA glycosylase MPG family.</text>
</comment>
<name>A0A135P0P9_9HYPH</name>
<dbReference type="EC" id="3.2.2.-" evidence="5"/>
<organism evidence="6 7">
    <name type="scientific">Agrobacterium bohemicum</name>
    <dbReference type="NCBI Taxonomy" id="2052828"/>
    <lineage>
        <taxon>Bacteria</taxon>
        <taxon>Pseudomonadati</taxon>
        <taxon>Pseudomonadota</taxon>
        <taxon>Alphaproteobacteria</taxon>
        <taxon>Hyphomicrobiales</taxon>
        <taxon>Rhizobiaceae</taxon>
        <taxon>Rhizobium/Agrobacterium group</taxon>
        <taxon>Agrobacterium</taxon>
    </lineage>
</organism>
<keyword evidence="4 5" id="KW-0234">DNA repair</keyword>
<dbReference type="Proteomes" id="UP000070498">
    <property type="component" value="Unassembled WGS sequence"/>
</dbReference>
<evidence type="ECO:0000313" key="7">
    <source>
        <dbReference type="Proteomes" id="UP000070498"/>
    </source>
</evidence>
<evidence type="ECO:0000313" key="6">
    <source>
        <dbReference type="EMBL" id="KXG84990.1"/>
    </source>
</evidence>
<dbReference type="Gene3D" id="3.10.300.10">
    <property type="entry name" value="Methylpurine-DNA glycosylase (MPG)"/>
    <property type="match status" value="1"/>
</dbReference>
<dbReference type="GO" id="GO:0003905">
    <property type="term" value="F:alkylbase DNA N-glycosylase activity"/>
    <property type="evidence" value="ECO:0007669"/>
    <property type="project" value="InterPro"/>
</dbReference>
<dbReference type="GO" id="GO:0006284">
    <property type="term" value="P:base-excision repair"/>
    <property type="evidence" value="ECO:0007669"/>
    <property type="project" value="InterPro"/>
</dbReference>
<evidence type="ECO:0000256" key="2">
    <source>
        <dbReference type="ARBA" id="ARBA00022763"/>
    </source>
</evidence>
<dbReference type="STRING" id="2052828.ATO67_10210"/>
<proteinExistence type="inferred from homology"/>
<dbReference type="SUPFAM" id="SSF50486">
    <property type="entry name" value="FMT C-terminal domain-like"/>
    <property type="match status" value="1"/>
</dbReference>
<dbReference type="AlphaFoldDB" id="A0A135P0P9"/>
<dbReference type="PANTHER" id="PTHR10429">
    <property type="entry name" value="DNA-3-METHYLADENINE GLYCOSYLASE"/>
    <property type="match status" value="1"/>
</dbReference>
<protein>
    <recommendedName>
        <fullName evidence="5">Putative 3-methyladenine DNA glycosylase</fullName>
        <ecNumber evidence="5">3.2.2.-</ecNumber>
    </recommendedName>
</protein>
<evidence type="ECO:0000256" key="3">
    <source>
        <dbReference type="ARBA" id="ARBA00022801"/>
    </source>
</evidence>
<dbReference type="InterPro" id="IPR036995">
    <property type="entry name" value="MPG_sf"/>
</dbReference>
<evidence type="ECO:0000256" key="1">
    <source>
        <dbReference type="ARBA" id="ARBA00009232"/>
    </source>
</evidence>
<dbReference type="CDD" id="cd00540">
    <property type="entry name" value="AAG"/>
    <property type="match status" value="1"/>
</dbReference>
<keyword evidence="3 5" id="KW-0378">Hydrolase</keyword>
<evidence type="ECO:0000256" key="5">
    <source>
        <dbReference type="HAMAP-Rule" id="MF_00527"/>
    </source>
</evidence>
<dbReference type="InterPro" id="IPR003180">
    <property type="entry name" value="MPG"/>
</dbReference>
<dbReference type="HAMAP" id="MF_00527">
    <property type="entry name" value="3MGH"/>
    <property type="match status" value="1"/>
</dbReference>
<dbReference type="InterPro" id="IPR011034">
    <property type="entry name" value="Formyl_transferase-like_C_sf"/>
</dbReference>
<gene>
    <name evidence="6" type="ORF">ATO67_10210</name>
</gene>
<sequence length="185" mass="20288">MSIIPQEFYSRDAVIVAGELIGCELHIHDTAGIIVETEAYRPDDPASHSFSGPTLRNRTMFGSPGHLYVYRSYGLHWCANIVCTPGSAVLIRALQPTVGIELMKLRRGMTDIANLCSGPGKLAQALDINREMDGAPLTFGPFFVTHGHSTAVTIVGPRIGISKAIDQPWRFGLYKSPFLSRKFKT</sequence>
<dbReference type="EMBL" id="LNUW01000035">
    <property type="protein sequence ID" value="KXG84990.1"/>
    <property type="molecule type" value="Genomic_DNA"/>
</dbReference>
<reference evidence="6 7" key="1">
    <citation type="submission" date="2015-11" db="EMBL/GenBank/DDBJ databases">
        <title>Draft genome sequence of Agrobacterium sp. R89-1.</title>
        <authorList>
            <person name="Zahradnik J."/>
            <person name="Kyslikova E."/>
            <person name="Palyzova A."/>
            <person name="Kyslik P."/>
        </authorList>
    </citation>
    <scope>NUCLEOTIDE SEQUENCE [LARGE SCALE GENOMIC DNA]</scope>
    <source>
        <strain evidence="6 7">R89-1</strain>
    </source>
</reference>
<dbReference type="OrthoDB" id="9794313at2"/>
<evidence type="ECO:0000256" key="4">
    <source>
        <dbReference type="ARBA" id="ARBA00023204"/>
    </source>
</evidence>
<dbReference type="Pfam" id="PF02245">
    <property type="entry name" value="Pur_DNA_glyco"/>
    <property type="match status" value="1"/>
</dbReference>
<dbReference type="GO" id="GO:0003677">
    <property type="term" value="F:DNA binding"/>
    <property type="evidence" value="ECO:0007669"/>
    <property type="project" value="InterPro"/>
</dbReference>
<dbReference type="NCBIfam" id="TIGR00567">
    <property type="entry name" value="3mg"/>
    <property type="match status" value="1"/>
</dbReference>
<comment type="caution">
    <text evidence="6">The sequence shown here is derived from an EMBL/GenBank/DDBJ whole genome shotgun (WGS) entry which is preliminary data.</text>
</comment>
<accession>A0A135P0P9</accession>
<dbReference type="NCBIfam" id="NF002003">
    <property type="entry name" value="PRK00802.1-3"/>
    <property type="match status" value="1"/>
</dbReference>